<reference evidence="3" key="1">
    <citation type="journal article" date="2021" name="Genome Biol. Evol.">
        <title>A High-Quality Reference Genome for a Parasitic Bivalve with Doubly Uniparental Inheritance (Bivalvia: Unionida).</title>
        <authorList>
            <person name="Smith C.H."/>
        </authorList>
    </citation>
    <scope>NUCLEOTIDE SEQUENCE</scope>
    <source>
        <strain evidence="3">CHS0354</strain>
    </source>
</reference>
<dbReference type="Gene3D" id="2.60.40.10">
    <property type="entry name" value="Immunoglobulins"/>
    <property type="match status" value="1"/>
</dbReference>
<dbReference type="AlphaFoldDB" id="A0AAE0W0U3"/>
<dbReference type="PROSITE" id="PS51257">
    <property type="entry name" value="PROKAR_LIPOPROTEIN"/>
    <property type="match status" value="1"/>
</dbReference>
<sequence>MTVNRDCILLLVLVFGCGTYTVLGFECHIAKEPIIITGDTTYSVTFTWNCLLMPNESILSVMWLKDEICIAKVTNDTFTPCESYNGRVEVFDTFGMSLHNISRNDSGHYNVVILLKNSHHTFLPCHPTYFPVLPEQRSEFREGKALQFAVGDNSSTCDQQGASKLEIGLICGVLPLTVITGISVIVWYFRRRKHAQNSKNDLESREQIKMI</sequence>
<name>A0AAE0W0U3_9BIVA</name>
<feature type="signal peptide" evidence="2">
    <location>
        <begin position="1"/>
        <end position="24"/>
    </location>
</feature>
<evidence type="ECO:0000313" key="4">
    <source>
        <dbReference type="Proteomes" id="UP001195483"/>
    </source>
</evidence>
<keyword evidence="4" id="KW-1185">Reference proteome</keyword>
<dbReference type="InterPro" id="IPR013783">
    <property type="entry name" value="Ig-like_fold"/>
</dbReference>
<gene>
    <name evidence="3" type="ORF">CHS0354_001636</name>
</gene>
<proteinExistence type="predicted"/>
<keyword evidence="1" id="KW-0472">Membrane</keyword>
<dbReference type="Proteomes" id="UP001195483">
    <property type="component" value="Unassembled WGS sequence"/>
</dbReference>
<reference evidence="3" key="2">
    <citation type="journal article" date="2021" name="Genome Biol. Evol.">
        <title>Developing a high-quality reference genome for a parasitic bivalve with doubly uniparental inheritance (Bivalvia: Unionida).</title>
        <authorList>
            <person name="Smith C.H."/>
        </authorList>
    </citation>
    <scope>NUCLEOTIDE SEQUENCE</scope>
    <source>
        <strain evidence="3">CHS0354</strain>
        <tissue evidence="3">Mantle</tissue>
    </source>
</reference>
<dbReference type="InterPro" id="IPR036179">
    <property type="entry name" value="Ig-like_dom_sf"/>
</dbReference>
<organism evidence="3 4">
    <name type="scientific">Potamilus streckersoni</name>
    <dbReference type="NCBI Taxonomy" id="2493646"/>
    <lineage>
        <taxon>Eukaryota</taxon>
        <taxon>Metazoa</taxon>
        <taxon>Spiralia</taxon>
        <taxon>Lophotrochozoa</taxon>
        <taxon>Mollusca</taxon>
        <taxon>Bivalvia</taxon>
        <taxon>Autobranchia</taxon>
        <taxon>Heteroconchia</taxon>
        <taxon>Palaeoheterodonta</taxon>
        <taxon>Unionida</taxon>
        <taxon>Unionoidea</taxon>
        <taxon>Unionidae</taxon>
        <taxon>Ambleminae</taxon>
        <taxon>Lampsilini</taxon>
        <taxon>Potamilus</taxon>
    </lineage>
</organism>
<keyword evidence="1" id="KW-1133">Transmembrane helix</keyword>
<evidence type="ECO:0000313" key="3">
    <source>
        <dbReference type="EMBL" id="KAK3596160.1"/>
    </source>
</evidence>
<evidence type="ECO:0000256" key="1">
    <source>
        <dbReference type="SAM" id="Phobius"/>
    </source>
</evidence>
<evidence type="ECO:0000256" key="2">
    <source>
        <dbReference type="SAM" id="SignalP"/>
    </source>
</evidence>
<keyword evidence="1" id="KW-0812">Transmembrane</keyword>
<dbReference type="SUPFAM" id="SSF48726">
    <property type="entry name" value="Immunoglobulin"/>
    <property type="match status" value="1"/>
</dbReference>
<dbReference type="EMBL" id="JAEAOA010000155">
    <property type="protein sequence ID" value="KAK3596160.1"/>
    <property type="molecule type" value="Genomic_DNA"/>
</dbReference>
<keyword evidence="2" id="KW-0732">Signal</keyword>
<protein>
    <submittedName>
        <fullName evidence="3">Uncharacterized protein</fullName>
    </submittedName>
</protein>
<reference evidence="3" key="3">
    <citation type="submission" date="2023-05" db="EMBL/GenBank/DDBJ databases">
        <authorList>
            <person name="Smith C.H."/>
        </authorList>
    </citation>
    <scope>NUCLEOTIDE SEQUENCE</scope>
    <source>
        <strain evidence="3">CHS0354</strain>
        <tissue evidence="3">Mantle</tissue>
    </source>
</reference>
<feature type="transmembrane region" description="Helical" evidence="1">
    <location>
        <begin position="167"/>
        <end position="189"/>
    </location>
</feature>
<comment type="caution">
    <text evidence="3">The sequence shown here is derived from an EMBL/GenBank/DDBJ whole genome shotgun (WGS) entry which is preliminary data.</text>
</comment>
<accession>A0AAE0W0U3</accession>
<feature type="chain" id="PRO_5042162221" evidence="2">
    <location>
        <begin position="25"/>
        <end position="211"/>
    </location>
</feature>